<evidence type="ECO:0000256" key="1">
    <source>
        <dbReference type="ARBA" id="ARBA00023002"/>
    </source>
</evidence>
<dbReference type="EMBL" id="KQ417985">
    <property type="protein sequence ID" value="KOF89406.1"/>
    <property type="molecule type" value="Genomic_DNA"/>
</dbReference>
<dbReference type="InterPro" id="IPR036291">
    <property type="entry name" value="NAD(P)-bd_dom_sf"/>
</dbReference>
<gene>
    <name evidence="2" type="ORF">OCBIM_22013136mg</name>
</gene>
<dbReference type="AlphaFoldDB" id="A0A0L8HJK3"/>
<dbReference type="PANTHER" id="PTHR43157">
    <property type="entry name" value="PHOSPHATIDYLINOSITOL-GLYCAN BIOSYNTHESIS CLASS F PROTEIN-RELATED"/>
    <property type="match status" value="1"/>
</dbReference>
<organism evidence="2">
    <name type="scientific">Octopus bimaculoides</name>
    <name type="common">California two-spotted octopus</name>
    <dbReference type="NCBI Taxonomy" id="37653"/>
    <lineage>
        <taxon>Eukaryota</taxon>
        <taxon>Metazoa</taxon>
        <taxon>Spiralia</taxon>
        <taxon>Lophotrochozoa</taxon>
        <taxon>Mollusca</taxon>
        <taxon>Cephalopoda</taxon>
        <taxon>Coleoidea</taxon>
        <taxon>Octopodiformes</taxon>
        <taxon>Octopoda</taxon>
        <taxon>Incirrata</taxon>
        <taxon>Octopodidae</taxon>
        <taxon>Octopus</taxon>
    </lineage>
</organism>
<protein>
    <submittedName>
        <fullName evidence="2">Uncharacterized protein</fullName>
    </submittedName>
</protein>
<dbReference type="OrthoDB" id="191139at2759"/>
<accession>A0A0L8HJK3</accession>
<dbReference type="STRING" id="37653.A0A0L8HJK3"/>
<evidence type="ECO:0000313" key="2">
    <source>
        <dbReference type="EMBL" id="KOF89406.1"/>
    </source>
</evidence>
<dbReference type="SUPFAM" id="SSF51735">
    <property type="entry name" value="NAD(P)-binding Rossmann-fold domains"/>
    <property type="match status" value="1"/>
</dbReference>
<keyword evidence="1" id="KW-0560">Oxidoreductase</keyword>
<dbReference type="Gene3D" id="3.40.50.720">
    <property type="entry name" value="NAD(P)-binding Rossmann-like Domain"/>
    <property type="match status" value="1"/>
</dbReference>
<dbReference type="PANTHER" id="PTHR43157:SF31">
    <property type="entry name" value="PHOSPHATIDYLINOSITOL-GLYCAN BIOSYNTHESIS CLASS F PROTEIN"/>
    <property type="match status" value="1"/>
</dbReference>
<name>A0A0L8HJK3_OCTBM</name>
<reference evidence="2" key="1">
    <citation type="submission" date="2015-07" db="EMBL/GenBank/DDBJ databases">
        <title>MeaNS - Measles Nucleotide Surveillance Program.</title>
        <authorList>
            <person name="Tran T."/>
            <person name="Druce J."/>
        </authorList>
    </citation>
    <scope>NUCLEOTIDE SEQUENCE</scope>
    <source>
        <strain evidence="2">UCB-OBI-ISO-001</strain>
        <tissue evidence="2">Gonad</tissue>
    </source>
</reference>
<dbReference type="GO" id="GO:0016491">
    <property type="term" value="F:oxidoreductase activity"/>
    <property type="evidence" value="ECO:0007669"/>
    <property type="project" value="UniProtKB-KW"/>
</dbReference>
<sequence length="333" mass="36209">MKYVELACEFCCHLLLDLMKKFAPSCIINVSSKLHELVRGPLDFTLHGEGSNVKQSKLEGYVVSKLANIYHSRFLSEELTGTKITINAMHPGLTGTNINNINVKNLVKRNVNIIIRRLSVWLGRSPEDAAKISIYIAVDPELTEVTGEHLGNVTKQTKSLSNLALDKEQAKKMREISFLASPSKSTKAEEEESLVEAAATTVAATASIASAETAAANVTSVEAAERIKAATVESTNVSASEIHTISESDLPTPPCSFTPSLDAINNKNLEEIEDLSSNVCSSTNESKETVQEAIYKPLILPEITESNEHYPTLDGDTNLNCDTTNACSDRTRL</sequence>
<proteinExistence type="predicted"/>